<dbReference type="RefSeq" id="WP_229915636.1">
    <property type="nucleotide sequence ID" value="NZ_BNBE01000002.1"/>
</dbReference>
<evidence type="ECO:0000313" key="3">
    <source>
        <dbReference type="Proteomes" id="UP000632849"/>
    </source>
</evidence>
<dbReference type="AlphaFoldDB" id="A0A919EQ60"/>
<sequence>MEYVERAEWVEHYSDGKGFRPLGDKERRLLSEHVPAPAEGGRALEVGCGTGVLSVFLTTLGYRVDAVDYADSAITRARKEHPDTGEVRWICMDIERDDPAGLHPGGYDLVVLRLVVPFLTERTSVLRRLGERLRPGGAVVVITPVAEHTPPERRGIALDEDEISALSALWEQAERFDADQLAFLLWRGARPAGTGTTAADRQHPGVR</sequence>
<accession>A0A919EQ60</accession>
<reference evidence="2" key="2">
    <citation type="submission" date="2020-09" db="EMBL/GenBank/DDBJ databases">
        <authorList>
            <person name="Sun Q."/>
            <person name="Ohkuma M."/>
        </authorList>
    </citation>
    <scope>NUCLEOTIDE SEQUENCE</scope>
    <source>
        <strain evidence="2">JCM 4122</strain>
    </source>
</reference>
<dbReference type="GO" id="GO:0008168">
    <property type="term" value="F:methyltransferase activity"/>
    <property type="evidence" value="ECO:0007669"/>
    <property type="project" value="UniProtKB-ARBA"/>
</dbReference>
<dbReference type="Proteomes" id="UP000632849">
    <property type="component" value="Unassembled WGS sequence"/>
</dbReference>
<proteinExistence type="predicted"/>
<organism evidence="2 3">
    <name type="scientific">Streptomyces filamentosus</name>
    <name type="common">Streptomyces roseosporus</name>
    <dbReference type="NCBI Taxonomy" id="67294"/>
    <lineage>
        <taxon>Bacteria</taxon>
        <taxon>Bacillati</taxon>
        <taxon>Actinomycetota</taxon>
        <taxon>Actinomycetes</taxon>
        <taxon>Kitasatosporales</taxon>
        <taxon>Streptomycetaceae</taxon>
        <taxon>Streptomyces</taxon>
    </lineage>
</organism>
<protein>
    <recommendedName>
        <fullName evidence="1">Methyltransferase type 12 domain-containing protein</fullName>
    </recommendedName>
</protein>
<feature type="domain" description="Methyltransferase type 12" evidence="1">
    <location>
        <begin position="44"/>
        <end position="138"/>
    </location>
</feature>
<name>A0A919EQ60_STRFL</name>
<evidence type="ECO:0000313" key="2">
    <source>
        <dbReference type="EMBL" id="GHG13048.1"/>
    </source>
</evidence>
<dbReference type="CDD" id="cd02440">
    <property type="entry name" value="AdoMet_MTases"/>
    <property type="match status" value="1"/>
</dbReference>
<evidence type="ECO:0000259" key="1">
    <source>
        <dbReference type="Pfam" id="PF08242"/>
    </source>
</evidence>
<dbReference type="EMBL" id="BNBE01000002">
    <property type="protein sequence ID" value="GHG13048.1"/>
    <property type="molecule type" value="Genomic_DNA"/>
</dbReference>
<dbReference type="InterPro" id="IPR013217">
    <property type="entry name" value="Methyltransf_12"/>
</dbReference>
<dbReference type="Pfam" id="PF08242">
    <property type="entry name" value="Methyltransf_12"/>
    <property type="match status" value="1"/>
</dbReference>
<gene>
    <name evidence="2" type="ORF">GCM10017667_53410</name>
</gene>
<keyword evidence="3" id="KW-1185">Reference proteome</keyword>
<comment type="caution">
    <text evidence="2">The sequence shown here is derived from an EMBL/GenBank/DDBJ whole genome shotgun (WGS) entry which is preliminary data.</text>
</comment>
<reference evidence="2" key="1">
    <citation type="journal article" date="2014" name="Int. J. Syst. Evol. Microbiol.">
        <title>Complete genome sequence of Corynebacterium casei LMG S-19264T (=DSM 44701T), isolated from a smear-ripened cheese.</title>
        <authorList>
            <consortium name="US DOE Joint Genome Institute (JGI-PGF)"/>
            <person name="Walter F."/>
            <person name="Albersmeier A."/>
            <person name="Kalinowski J."/>
            <person name="Ruckert C."/>
        </authorList>
    </citation>
    <scope>NUCLEOTIDE SEQUENCE</scope>
    <source>
        <strain evidence="2">JCM 4122</strain>
    </source>
</reference>
<dbReference type="SUPFAM" id="SSF53335">
    <property type="entry name" value="S-adenosyl-L-methionine-dependent methyltransferases"/>
    <property type="match status" value="1"/>
</dbReference>
<dbReference type="GO" id="GO:0017000">
    <property type="term" value="P:antibiotic biosynthetic process"/>
    <property type="evidence" value="ECO:0007669"/>
    <property type="project" value="UniProtKB-ARBA"/>
</dbReference>
<dbReference type="InterPro" id="IPR029063">
    <property type="entry name" value="SAM-dependent_MTases_sf"/>
</dbReference>
<dbReference type="PANTHER" id="PTHR43861">
    <property type="entry name" value="TRANS-ACONITATE 2-METHYLTRANSFERASE-RELATED"/>
    <property type="match status" value="1"/>
</dbReference>
<dbReference type="Gene3D" id="3.40.50.150">
    <property type="entry name" value="Vaccinia Virus protein VP39"/>
    <property type="match status" value="1"/>
</dbReference>